<keyword evidence="3" id="KW-1185">Reference proteome</keyword>
<gene>
    <name evidence="2" type="ORF">KI387_021510</name>
</gene>
<evidence type="ECO:0000313" key="3">
    <source>
        <dbReference type="Proteomes" id="UP000824469"/>
    </source>
</evidence>
<organism evidence="2 3">
    <name type="scientific">Taxus chinensis</name>
    <name type="common">Chinese yew</name>
    <name type="synonym">Taxus wallichiana var. chinensis</name>
    <dbReference type="NCBI Taxonomy" id="29808"/>
    <lineage>
        <taxon>Eukaryota</taxon>
        <taxon>Viridiplantae</taxon>
        <taxon>Streptophyta</taxon>
        <taxon>Embryophyta</taxon>
        <taxon>Tracheophyta</taxon>
        <taxon>Spermatophyta</taxon>
        <taxon>Pinopsida</taxon>
        <taxon>Pinidae</taxon>
        <taxon>Conifers II</taxon>
        <taxon>Cupressales</taxon>
        <taxon>Taxaceae</taxon>
        <taxon>Taxus</taxon>
    </lineage>
</organism>
<feature type="non-terminal residue" evidence="2">
    <location>
        <position position="1"/>
    </location>
</feature>
<feature type="compositionally biased region" description="Basic and acidic residues" evidence="1">
    <location>
        <begin position="42"/>
        <end position="57"/>
    </location>
</feature>
<dbReference type="EMBL" id="JAHRHJ020000004">
    <property type="protein sequence ID" value="KAH9319741.1"/>
    <property type="molecule type" value="Genomic_DNA"/>
</dbReference>
<protein>
    <submittedName>
        <fullName evidence="2">Uncharacterized protein</fullName>
    </submittedName>
</protein>
<feature type="region of interest" description="Disordered" evidence="1">
    <location>
        <begin position="26"/>
        <end position="66"/>
    </location>
</feature>
<reference evidence="2 3" key="1">
    <citation type="journal article" date="2021" name="Nat. Plants">
        <title>The Taxus genome provides insights into paclitaxel biosynthesis.</title>
        <authorList>
            <person name="Xiong X."/>
            <person name="Gou J."/>
            <person name="Liao Q."/>
            <person name="Li Y."/>
            <person name="Zhou Q."/>
            <person name="Bi G."/>
            <person name="Li C."/>
            <person name="Du R."/>
            <person name="Wang X."/>
            <person name="Sun T."/>
            <person name="Guo L."/>
            <person name="Liang H."/>
            <person name="Lu P."/>
            <person name="Wu Y."/>
            <person name="Zhang Z."/>
            <person name="Ro D.K."/>
            <person name="Shang Y."/>
            <person name="Huang S."/>
            <person name="Yan J."/>
        </authorList>
    </citation>
    <scope>NUCLEOTIDE SEQUENCE [LARGE SCALE GENOMIC DNA]</scope>
    <source>
        <strain evidence="2">Ta-2019</strain>
    </source>
</reference>
<feature type="non-terminal residue" evidence="2">
    <location>
        <position position="66"/>
    </location>
</feature>
<sequence length="66" mass="7375">GHPGQKYARDTDRPIWRKSVHFGRFGDICPRRSRTSGPKVRGGREPADSAEIGDFHPRQFGTSGPK</sequence>
<evidence type="ECO:0000256" key="1">
    <source>
        <dbReference type="SAM" id="MobiDB-lite"/>
    </source>
</evidence>
<accession>A0AA38GAI6</accession>
<proteinExistence type="predicted"/>
<evidence type="ECO:0000313" key="2">
    <source>
        <dbReference type="EMBL" id="KAH9319741.1"/>
    </source>
</evidence>
<dbReference type="AlphaFoldDB" id="A0AA38GAI6"/>
<dbReference type="Proteomes" id="UP000824469">
    <property type="component" value="Unassembled WGS sequence"/>
</dbReference>
<name>A0AA38GAI6_TAXCH</name>
<comment type="caution">
    <text evidence="2">The sequence shown here is derived from an EMBL/GenBank/DDBJ whole genome shotgun (WGS) entry which is preliminary data.</text>
</comment>